<sequence>MKGYGKFLDGIEKIEKLFLAVTVAIMIIVITYQVILRYVFSASNAWSEELARYLFIYDVMVAAAIATRRNSHLQVDAFIGILKPRTKAIYTVIATIVGIVFLAFLFCYSVVLCQAAAVNVSAGLKIPMSVPYACMPIGAVLMILTSIEVIMKQLVEIAELSRREA</sequence>
<evidence type="ECO:0000256" key="3">
    <source>
        <dbReference type="ARBA" id="ARBA00022475"/>
    </source>
</evidence>
<evidence type="ECO:0000313" key="12">
    <source>
        <dbReference type="Proteomes" id="UP000287361"/>
    </source>
</evidence>
<keyword evidence="3" id="KW-1003">Cell membrane</keyword>
<keyword evidence="7 9" id="KW-0472">Membrane</keyword>
<name>A0A401LG47_9FIRM</name>
<feature type="domain" description="Tripartite ATP-independent periplasmic transporters DctQ component" evidence="10">
    <location>
        <begin position="26"/>
        <end position="154"/>
    </location>
</feature>
<feature type="transmembrane region" description="Helical" evidence="9">
    <location>
        <begin position="88"/>
        <end position="117"/>
    </location>
</feature>
<dbReference type="Proteomes" id="UP000287361">
    <property type="component" value="Unassembled WGS sequence"/>
</dbReference>
<keyword evidence="4" id="KW-0997">Cell inner membrane</keyword>
<evidence type="ECO:0000256" key="9">
    <source>
        <dbReference type="SAM" id="Phobius"/>
    </source>
</evidence>
<dbReference type="GO" id="GO:0015740">
    <property type="term" value="P:C4-dicarboxylate transport"/>
    <property type="evidence" value="ECO:0007669"/>
    <property type="project" value="TreeGrafter"/>
</dbReference>
<evidence type="ECO:0000256" key="5">
    <source>
        <dbReference type="ARBA" id="ARBA00022692"/>
    </source>
</evidence>
<proteinExistence type="inferred from homology"/>
<comment type="subcellular location">
    <subcellularLocation>
        <location evidence="1">Cell inner membrane</location>
        <topology evidence="1">Multi-pass membrane protein</topology>
    </subcellularLocation>
</comment>
<feature type="transmembrane region" description="Helical" evidence="9">
    <location>
        <begin position="17"/>
        <end position="38"/>
    </location>
</feature>
<keyword evidence="12" id="KW-1185">Reference proteome</keyword>
<dbReference type="GeneID" id="86195169"/>
<dbReference type="AlphaFoldDB" id="A0A401LG47"/>
<dbReference type="InterPro" id="IPR007387">
    <property type="entry name" value="TRAP_DctQ"/>
</dbReference>
<evidence type="ECO:0000256" key="4">
    <source>
        <dbReference type="ARBA" id="ARBA00022519"/>
    </source>
</evidence>
<keyword evidence="6 9" id="KW-1133">Transmembrane helix</keyword>
<accession>A0A401LG47</accession>
<keyword evidence="5 9" id="KW-0812">Transmembrane</keyword>
<feature type="transmembrane region" description="Helical" evidence="9">
    <location>
        <begin position="50"/>
        <end position="67"/>
    </location>
</feature>
<protein>
    <recommendedName>
        <fullName evidence="10">Tripartite ATP-independent periplasmic transporters DctQ component domain-containing protein</fullName>
    </recommendedName>
</protein>
<dbReference type="GO" id="GO:0022857">
    <property type="term" value="F:transmembrane transporter activity"/>
    <property type="evidence" value="ECO:0007669"/>
    <property type="project" value="TreeGrafter"/>
</dbReference>
<organism evidence="11 12">
    <name type="scientific">Anaerotignum faecicola</name>
    <dbReference type="NCBI Taxonomy" id="2358141"/>
    <lineage>
        <taxon>Bacteria</taxon>
        <taxon>Bacillati</taxon>
        <taxon>Bacillota</taxon>
        <taxon>Clostridia</taxon>
        <taxon>Lachnospirales</taxon>
        <taxon>Anaerotignaceae</taxon>
        <taxon>Anaerotignum</taxon>
    </lineage>
</organism>
<evidence type="ECO:0000313" key="11">
    <source>
        <dbReference type="EMBL" id="GCB30492.1"/>
    </source>
</evidence>
<evidence type="ECO:0000256" key="1">
    <source>
        <dbReference type="ARBA" id="ARBA00004429"/>
    </source>
</evidence>
<dbReference type="Pfam" id="PF04290">
    <property type="entry name" value="DctQ"/>
    <property type="match status" value="1"/>
</dbReference>
<comment type="similarity">
    <text evidence="8">Belongs to the TRAP transporter small permease family.</text>
</comment>
<dbReference type="RefSeq" id="WP_016407898.1">
    <property type="nucleotide sequence ID" value="NZ_DAVZTY010000107.1"/>
</dbReference>
<evidence type="ECO:0000256" key="6">
    <source>
        <dbReference type="ARBA" id="ARBA00022989"/>
    </source>
</evidence>
<reference evidence="11 12" key="1">
    <citation type="submission" date="2018-10" db="EMBL/GenBank/DDBJ databases">
        <title>Draft Genome Sequence of Anaerotignum sp. KCTC 15736.</title>
        <authorList>
            <person name="Choi S.H."/>
            <person name="Kim J.S."/>
            <person name="Kang S.W."/>
            <person name="Lee J.S."/>
            <person name="Park S.H."/>
        </authorList>
    </citation>
    <scope>NUCLEOTIDE SEQUENCE [LARGE SCALE GENOMIC DNA]</scope>
    <source>
        <strain evidence="11 12">KCTC 15736</strain>
    </source>
</reference>
<evidence type="ECO:0000259" key="10">
    <source>
        <dbReference type="Pfam" id="PF04290"/>
    </source>
</evidence>
<evidence type="ECO:0000256" key="7">
    <source>
        <dbReference type="ARBA" id="ARBA00023136"/>
    </source>
</evidence>
<feature type="transmembrane region" description="Helical" evidence="9">
    <location>
        <begin position="129"/>
        <end position="151"/>
    </location>
</feature>
<evidence type="ECO:0000256" key="2">
    <source>
        <dbReference type="ARBA" id="ARBA00022448"/>
    </source>
</evidence>
<comment type="caution">
    <text evidence="11">The sequence shown here is derived from an EMBL/GenBank/DDBJ whole genome shotgun (WGS) entry which is preliminary data.</text>
</comment>
<dbReference type="PANTHER" id="PTHR35011:SF2">
    <property type="entry name" value="2,3-DIKETO-L-GULONATE TRAP TRANSPORTER SMALL PERMEASE PROTEIN YIAM"/>
    <property type="match status" value="1"/>
</dbReference>
<dbReference type="OrthoDB" id="2086825at2"/>
<gene>
    <name evidence="11" type="ORF">KGMB03357_21530</name>
</gene>
<dbReference type="EMBL" id="BHVZ01000014">
    <property type="protein sequence ID" value="GCB30492.1"/>
    <property type="molecule type" value="Genomic_DNA"/>
</dbReference>
<dbReference type="InterPro" id="IPR055348">
    <property type="entry name" value="DctQ"/>
</dbReference>
<keyword evidence="2" id="KW-0813">Transport</keyword>
<dbReference type="PANTHER" id="PTHR35011">
    <property type="entry name" value="2,3-DIKETO-L-GULONATE TRAP TRANSPORTER SMALL PERMEASE PROTEIN YIAM"/>
    <property type="match status" value="1"/>
</dbReference>
<evidence type="ECO:0000256" key="8">
    <source>
        <dbReference type="ARBA" id="ARBA00038436"/>
    </source>
</evidence>
<dbReference type="GO" id="GO:0005886">
    <property type="term" value="C:plasma membrane"/>
    <property type="evidence" value="ECO:0007669"/>
    <property type="project" value="UniProtKB-SubCell"/>
</dbReference>